<accession>T0DC60</accession>
<accession>A0A9E7CYF9</accession>
<dbReference type="eggNOG" id="COG1302">
    <property type="taxonomic scope" value="Bacteria"/>
</dbReference>
<dbReference type="AlphaFoldDB" id="T0DC60"/>
<dbReference type="STRING" id="1356854.N007_03690"/>
<protein>
    <submittedName>
        <fullName evidence="1">Alkaline shock response membrane anchor protein AmaP</fullName>
    </submittedName>
</protein>
<organism evidence="1 2">
    <name type="scientific">Alicyclobacillus acidoterrestris (strain ATCC 49025 / DSM 3922 / CIP 106132 / NCIMB 13137 / GD3B)</name>
    <dbReference type="NCBI Taxonomy" id="1356854"/>
    <lineage>
        <taxon>Bacteria</taxon>
        <taxon>Bacillati</taxon>
        <taxon>Bacillota</taxon>
        <taxon>Bacilli</taxon>
        <taxon>Bacillales</taxon>
        <taxon>Alicyclobacillaceae</taxon>
        <taxon>Alicyclobacillus</taxon>
    </lineage>
</organism>
<name>T0DC60_ALIAG</name>
<dbReference type="OrthoDB" id="1716040at2"/>
<dbReference type="Proteomes" id="UP000829401">
    <property type="component" value="Chromosome"/>
</dbReference>
<keyword evidence="2" id="KW-1185">Reference proteome</keyword>
<dbReference type="EMBL" id="CP080467">
    <property type="protein sequence ID" value="UNO47482.1"/>
    <property type="molecule type" value="Genomic_DNA"/>
</dbReference>
<proteinExistence type="predicted"/>
<dbReference type="RefSeq" id="WP_021295668.1">
    <property type="nucleotide sequence ID" value="NZ_AURB01000101.1"/>
</dbReference>
<evidence type="ECO:0000313" key="1">
    <source>
        <dbReference type="EMBL" id="UNO47482.1"/>
    </source>
</evidence>
<dbReference type="KEGG" id="aaco:K1I37_12265"/>
<dbReference type="NCBIfam" id="NF033218">
    <property type="entry name" value="anchor_AmaP"/>
    <property type="match status" value="1"/>
</dbReference>
<reference evidence="2" key="1">
    <citation type="journal article" date="2022" name="G3 (Bethesda)">
        <title>Unveiling the complete genome sequence of Alicyclobacillus acidoterrestris DSM 3922T, a taint-producing strain.</title>
        <authorList>
            <person name="Leonardo I.C."/>
            <person name="Barreto Crespo M.T."/>
            <person name="Gaspar F.B."/>
        </authorList>
    </citation>
    <scope>NUCLEOTIDE SEQUENCE [LARGE SCALE GENOMIC DNA]</scope>
    <source>
        <strain evidence="2">DSM 3922</strain>
    </source>
</reference>
<sequence length="179" mass="19683">MSILDRILLFLLSIASLCLGVALALVGANVFGPDVQAYVEMSPVNVVAIVAGVIIVLIALRFLFYRVGRTPTTDYIALTGDHGQIRISFETLRQLANRRGNQVRGAQEFDTRIRQGQEGVVILVRMQVLPDIDIASTSREVQTVVKEYVEQHSGITVEQVFVHVTELSPHKQGKAWSGA</sequence>
<gene>
    <name evidence="1" type="primary">amaP</name>
    <name evidence="1" type="ORF">K1I37_12265</name>
</gene>
<evidence type="ECO:0000313" key="2">
    <source>
        <dbReference type="Proteomes" id="UP000829401"/>
    </source>
</evidence>